<evidence type="ECO:0000313" key="3">
    <source>
        <dbReference type="Proteomes" id="UP000230431"/>
    </source>
</evidence>
<dbReference type="InterPro" id="IPR015946">
    <property type="entry name" value="KH_dom-like_a/b"/>
</dbReference>
<dbReference type="InterPro" id="IPR000238">
    <property type="entry name" value="RbfA"/>
</dbReference>
<dbReference type="Pfam" id="PF02033">
    <property type="entry name" value="RBFA"/>
    <property type="match status" value="1"/>
</dbReference>
<comment type="caution">
    <text evidence="2">The sequence shown here is derived from an EMBL/GenBank/DDBJ whole genome shotgun (WGS) entry which is preliminary data.</text>
</comment>
<evidence type="ECO:0008006" key="4">
    <source>
        <dbReference type="Google" id="ProtNLM"/>
    </source>
</evidence>
<organism evidence="2 3">
    <name type="scientific">Candidatus Vogelbacteria bacterium CG10_big_fil_rev_8_21_14_0_10_49_38</name>
    <dbReference type="NCBI Taxonomy" id="1975043"/>
    <lineage>
        <taxon>Bacteria</taxon>
        <taxon>Candidatus Vogeliibacteriota</taxon>
    </lineage>
</organism>
<sequence>MKSATTNNSALKSKREPRLCQAIIWKFLPTNKVTHRVDKVTGQLQAIAAEFLNRAAGTQSVVTVTHCEMPADLKTAKIFISVFPESKEEEALHFARRRRSELREVIAEKLPLKNLPFIEIELDEGEKNRQKIDRLLAGR</sequence>
<evidence type="ECO:0000313" key="2">
    <source>
        <dbReference type="EMBL" id="PIR45779.1"/>
    </source>
</evidence>
<protein>
    <recommendedName>
        <fullName evidence="4">Ribosome-binding factor A</fullName>
    </recommendedName>
</protein>
<reference evidence="2 3" key="1">
    <citation type="submission" date="2017-09" db="EMBL/GenBank/DDBJ databases">
        <title>Depth-based differentiation of microbial function through sediment-hosted aquifers and enrichment of novel symbionts in the deep terrestrial subsurface.</title>
        <authorList>
            <person name="Probst A.J."/>
            <person name="Ladd B."/>
            <person name="Jarett J.K."/>
            <person name="Geller-Mcgrath D.E."/>
            <person name="Sieber C.M."/>
            <person name="Emerson J.B."/>
            <person name="Anantharaman K."/>
            <person name="Thomas B.C."/>
            <person name="Malmstrom R."/>
            <person name="Stieglmeier M."/>
            <person name="Klingl A."/>
            <person name="Woyke T."/>
            <person name="Ryan C.M."/>
            <person name="Banfield J.F."/>
        </authorList>
    </citation>
    <scope>NUCLEOTIDE SEQUENCE [LARGE SCALE GENOMIC DNA]</scope>
    <source>
        <strain evidence="2">CG10_big_fil_rev_8_21_14_0_10_49_38</strain>
    </source>
</reference>
<accession>A0A2H0RGV7</accession>
<keyword evidence="1" id="KW-0690">Ribosome biogenesis</keyword>
<gene>
    <name evidence="2" type="ORF">COV08_03360</name>
</gene>
<proteinExistence type="predicted"/>
<dbReference type="InterPro" id="IPR023799">
    <property type="entry name" value="RbfA_dom_sf"/>
</dbReference>
<name>A0A2H0RGV7_9BACT</name>
<dbReference type="AlphaFoldDB" id="A0A2H0RGV7"/>
<dbReference type="Gene3D" id="3.30.300.20">
    <property type="match status" value="1"/>
</dbReference>
<evidence type="ECO:0000256" key="1">
    <source>
        <dbReference type="ARBA" id="ARBA00022517"/>
    </source>
</evidence>
<dbReference type="Proteomes" id="UP000230431">
    <property type="component" value="Unassembled WGS sequence"/>
</dbReference>
<dbReference type="SUPFAM" id="SSF89919">
    <property type="entry name" value="Ribosome-binding factor A, RbfA"/>
    <property type="match status" value="1"/>
</dbReference>
<dbReference type="GO" id="GO:0006364">
    <property type="term" value="P:rRNA processing"/>
    <property type="evidence" value="ECO:0007669"/>
    <property type="project" value="InterPro"/>
</dbReference>
<dbReference type="EMBL" id="PCYK01000029">
    <property type="protein sequence ID" value="PIR45779.1"/>
    <property type="molecule type" value="Genomic_DNA"/>
</dbReference>